<dbReference type="OrthoDB" id="5780146at2759"/>
<accession>A0A8S1EZ94</accession>
<keyword evidence="2" id="KW-1185">Reference proteome</keyword>
<comment type="caution">
    <text evidence="1">The sequence shown here is derived from an EMBL/GenBank/DDBJ whole genome shotgun (WGS) entry which is preliminary data.</text>
</comment>
<dbReference type="Proteomes" id="UP000494206">
    <property type="component" value="Unassembled WGS sequence"/>
</dbReference>
<sequence>MDAGNEGQTVKKYNAAKIQWKLVEERKKQFFDGDTGFDLPGDDYDDKPFRYVTLPKLFTRASNTELFNWKWSPCGRYGADMPGGRDQVKIDTVDKIAVFDIHMLSWSLYDVRNYQFSIPRVAFMYWISKTMLVCVSLELTEEIRDDSADVPFVFRQTMFSVDHDMEEMIPLQSVFYFTDRYISIPTWYHIFHDRVGEPFIDHNQDKWLVFSNTVDSLILIPYVPGNDIKYVSFDMNDIMSSILGENCEVDSFPSSHFVPYVHDQFIHFFIRIDKETFRKLHNNGYLARRRPELDGIYQIQVDLRRVLNTDDVHEFLRTNNRINKEDVIFHRKVIDEIEDHRVVYTQNGRRLILANIVPNLTMTASQKRMKASDWVFLKEFISWKYRESVENVYFISIDLHTGELRRFYCLLLESDVISPHPSGAVLMFRYREDYSMRIGEMPCFSPLPLTILCRHVLNDVIDIDPKFIQDKLAEKELSLNFFAPLLTVFSITVFT</sequence>
<evidence type="ECO:0000313" key="1">
    <source>
        <dbReference type="EMBL" id="CAB3403411.1"/>
    </source>
</evidence>
<protein>
    <submittedName>
        <fullName evidence="1">Uncharacterized protein</fullName>
    </submittedName>
</protein>
<evidence type="ECO:0000313" key="2">
    <source>
        <dbReference type="Proteomes" id="UP000494206"/>
    </source>
</evidence>
<gene>
    <name evidence="1" type="ORF">CBOVIS_LOCUS5888</name>
</gene>
<dbReference type="AlphaFoldDB" id="A0A8S1EZ94"/>
<organism evidence="1 2">
    <name type="scientific">Caenorhabditis bovis</name>
    <dbReference type="NCBI Taxonomy" id="2654633"/>
    <lineage>
        <taxon>Eukaryota</taxon>
        <taxon>Metazoa</taxon>
        <taxon>Ecdysozoa</taxon>
        <taxon>Nematoda</taxon>
        <taxon>Chromadorea</taxon>
        <taxon>Rhabditida</taxon>
        <taxon>Rhabditina</taxon>
        <taxon>Rhabditomorpha</taxon>
        <taxon>Rhabditoidea</taxon>
        <taxon>Rhabditidae</taxon>
        <taxon>Peloderinae</taxon>
        <taxon>Caenorhabditis</taxon>
    </lineage>
</organism>
<proteinExistence type="predicted"/>
<dbReference type="EMBL" id="CADEPM010000003">
    <property type="protein sequence ID" value="CAB3403411.1"/>
    <property type="molecule type" value="Genomic_DNA"/>
</dbReference>
<name>A0A8S1EZ94_9PELO</name>
<reference evidence="1 2" key="1">
    <citation type="submission" date="2020-04" db="EMBL/GenBank/DDBJ databases">
        <authorList>
            <person name="Laetsch R D."/>
            <person name="Stevens L."/>
            <person name="Kumar S."/>
            <person name="Blaxter L. M."/>
        </authorList>
    </citation>
    <scope>NUCLEOTIDE SEQUENCE [LARGE SCALE GENOMIC DNA]</scope>
</reference>